<keyword evidence="6" id="KW-0689">Ribosomal protein</keyword>
<evidence type="ECO:0000313" key="6">
    <source>
        <dbReference type="EMBL" id="MBI5130028.1"/>
    </source>
</evidence>
<evidence type="ECO:0000313" key="7">
    <source>
        <dbReference type="Proteomes" id="UP000782519"/>
    </source>
</evidence>
<dbReference type="InterPro" id="IPR007848">
    <property type="entry name" value="Small_mtfrase_dom"/>
</dbReference>
<dbReference type="Proteomes" id="UP000782519">
    <property type="component" value="Unassembled WGS sequence"/>
</dbReference>
<evidence type="ECO:0000256" key="4">
    <source>
        <dbReference type="SAM" id="MobiDB-lite"/>
    </source>
</evidence>
<dbReference type="GO" id="GO:0003676">
    <property type="term" value="F:nucleic acid binding"/>
    <property type="evidence" value="ECO:0007669"/>
    <property type="project" value="InterPro"/>
</dbReference>
<evidence type="ECO:0000259" key="5">
    <source>
        <dbReference type="Pfam" id="PF05175"/>
    </source>
</evidence>
<dbReference type="PIRSF" id="PIRSF037167">
    <property type="entry name" value="Mtase_YfcB_prd"/>
    <property type="match status" value="1"/>
</dbReference>
<dbReference type="SUPFAM" id="SSF53335">
    <property type="entry name" value="S-adenosyl-L-methionine-dependent methyltransferases"/>
    <property type="match status" value="1"/>
</dbReference>
<feature type="domain" description="Methyltransferase small" evidence="5">
    <location>
        <begin position="181"/>
        <end position="267"/>
    </location>
</feature>
<feature type="region of interest" description="Disordered" evidence="4">
    <location>
        <begin position="1"/>
        <end position="38"/>
    </location>
</feature>
<proteinExistence type="predicted"/>
<dbReference type="AlphaFoldDB" id="A0A933W276"/>
<dbReference type="PANTHER" id="PTHR47806">
    <property type="entry name" value="50S RIBOSOMAL PROTEIN L3 GLUTAMINE METHYLTRANSFERASE"/>
    <property type="match status" value="1"/>
</dbReference>
<dbReference type="PANTHER" id="PTHR47806:SF1">
    <property type="entry name" value="RIBOSOMAL PROTEIN UL3 GLUTAMINE METHYLTRANSFERASE"/>
    <property type="match status" value="1"/>
</dbReference>
<gene>
    <name evidence="6" type="primary">prmB</name>
    <name evidence="6" type="ORF">HZA66_11355</name>
</gene>
<dbReference type="CDD" id="cd02440">
    <property type="entry name" value="AdoMet_MTases"/>
    <property type="match status" value="1"/>
</dbReference>
<keyword evidence="1 6" id="KW-0489">Methyltransferase</keyword>
<protein>
    <submittedName>
        <fullName evidence="6">50S ribosomal protein L3 N(5)-glutamine methyltransferase</fullName>
        <ecNumber evidence="6">2.1.1.298</ecNumber>
    </submittedName>
</protein>
<dbReference type="GO" id="GO:0036009">
    <property type="term" value="F:protein-glutamine N-methyltransferase activity"/>
    <property type="evidence" value="ECO:0007669"/>
    <property type="project" value="InterPro"/>
</dbReference>
<dbReference type="InterPro" id="IPR004556">
    <property type="entry name" value="HemK-like"/>
</dbReference>
<dbReference type="PROSITE" id="PS00092">
    <property type="entry name" value="N6_MTASE"/>
    <property type="match status" value="1"/>
</dbReference>
<dbReference type="NCBIfam" id="TIGR00536">
    <property type="entry name" value="hemK_fam"/>
    <property type="match status" value="1"/>
</dbReference>
<keyword evidence="3" id="KW-0949">S-adenosyl-L-methionine</keyword>
<accession>A0A933W276</accession>
<dbReference type="NCBIfam" id="TIGR03533">
    <property type="entry name" value="L3_gln_methyl"/>
    <property type="match status" value="1"/>
</dbReference>
<dbReference type="InterPro" id="IPR029063">
    <property type="entry name" value="SAM-dependent_MTases_sf"/>
</dbReference>
<dbReference type="GO" id="GO:0032259">
    <property type="term" value="P:methylation"/>
    <property type="evidence" value="ECO:0007669"/>
    <property type="project" value="UniProtKB-KW"/>
</dbReference>
<dbReference type="GO" id="GO:0005840">
    <property type="term" value="C:ribosome"/>
    <property type="evidence" value="ECO:0007669"/>
    <property type="project" value="UniProtKB-KW"/>
</dbReference>
<dbReference type="Pfam" id="PF05175">
    <property type="entry name" value="MTS"/>
    <property type="match status" value="1"/>
</dbReference>
<evidence type="ECO:0000256" key="2">
    <source>
        <dbReference type="ARBA" id="ARBA00022679"/>
    </source>
</evidence>
<dbReference type="EC" id="2.1.1.298" evidence="6"/>
<keyword evidence="2 6" id="KW-0808">Transferase</keyword>
<dbReference type="InterPro" id="IPR002052">
    <property type="entry name" value="DNA_methylase_N6_adenine_CS"/>
</dbReference>
<dbReference type="GO" id="GO:0005829">
    <property type="term" value="C:cytosol"/>
    <property type="evidence" value="ECO:0007669"/>
    <property type="project" value="TreeGrafter"/>
</dbReference>
<dbReference type="EMBL" id="JACRJB010000030">
    <property type="protein sequence ID" value="MBI5130028.1"/>
    <property type="molecule type" value="Genomic_DNA"/>
</dbReference>
<organism evidence="6 7">
    <name type="scientific">Rhodopseudomonas palustris</name>
    <dbReference type="NCBI Taxonomy" id="1076"/>
    <lineage>
        <taxon>Bacteria</taxon>
        <taxon>Pseudomonadati</taxon>
        <taxon>Pseudomonadota</taxon>
        <taxon>Alphaproteobacteria</taxon>
        <taxon>Hyphomicrobiales</taxon>
        <taxon>Nitrobacteraceae</taxon>
        <taxon>Rhodopseudomonas</taxon>
    </lineage>
</organism>
<comment type="caution">
    <text evidence="6">The sequence shown here is derived from an EMBL/GenBank/DDBJ whole genome shotgun (WGS) entry which is preliminary data.</text>
</comment>
<evidence type="ECO:0000256" key="1">
    <source>
        <dbReference type="ARBA" id="ARBA00022603"/>
    </source>
</evidence>
<keyword evidence="6" id="KW-0687">Ribonucleoprotein</keyword>
<dbReference type="InterPro" id="IPR017127">
    <property type="entry name" value="Ribosome_uL3_MTase"/>
</dbReference>
<reference evidence="6" key="1">
    <citation type="submission" date="2020-07" db="EMBL/GenBank/DDBJ databases">
        <title>Huge and variable diversity of episymbiotic CPR bacteria and DPANN archaea in groundwater ecosystems.</title>
        <authorList>
            <person name="He C.Y."/>
            <person name="Keren R."/>
            <person name="Whittaker M."/>
            <person name="Farag I.F."/>
            <person name="Doudna J."/>
            <person name="Cate J.H.D."/>
            <person name="Banfield J.F."/>
        </authorList>
    </citation>
    <scope>NUCLEOTIDE SEQUENCE</scope>
    <source>
        <strain evidence="6">NC_groundwater_1818_Pr3_B-0.1um_66_35</strain>
    </source>
</reference>
<name>A0A933W276_RHOPL</name>
<feature type="compositionally biased region" description="Low complexity" evidence="4">
    <location>
        <begin position="10"/>
        <end position="23"/>
    </location>
</feature>
<dbReference type="Gene3D" id="3.40.50.150">
    <property type="entry name" value="Vaccinia Virus protein VP39"/>
    <property type="match status" value="1"/>
</dbReference>
<sequence>MAKTTKAKTKAATSKPAKAKPSTGKNKSAQRGKDRPAKRRAAIAMPLLLEHDTFAVMPGELVTVLDFLRFAVSRFAEAGVVFAHGTTDPIAEAAFLIGEALHLHPDQFEMFATTRVTFAESEVILDLIAGRIVTRLPAAYLVNKIYMRGVPFYVDERVIVPRSYIGELLDSHFDGGETSLIDDPDAVERVLDLCTGSGCLAILASRSFPNATIDAVDLSTDALAVATRNVGDHHLGERITLHHGDLFAPLGEARYDLIITNPPYVDADGMANLPAECRAEPAMAFDGGDDGLDIVRRILAEAKDHLTPEGGLLCEVGRCRPAIEHHFPHLPLLWLDSEDSDGEVFWIAAADL</sequence>
<evidence type="ECO:0000256" key="3">
    <source>
        <dbReference type="ARBA" id="ARBA00022691"/>
    </source>
</evidence>